<evidence type="ECO:0000313" key="4">
    <source>
        <dbReference type="EMBL" id="ETS80725.1"/>
    </source>
</evidence>
<dbReference type="HOGENOM" id="CLU_010194_1_0_1"/>
<dbReference type="GeneID" id="19273267"/>
<dbReference type="GO" id="GO:0016491">
    <property type="term" value="F:oxidoreductase activity"/>
    <property type="evidence" value="ECO:0007669"/>
    <property type="project" value="UniProtKB-KW"/>
</dbReference>
<keyword evidence="2" id="KW-0521">NADP</keyword>
<keyword evidence="5" id="KW-1185">Reference proteome</keyword>
<dbReference type="PANTHER" id="PTHR24321">
    <property type="entry name" value="DEHYDROGENASES, SHORT CHAIN"/>
    <property type="match status" value="1"/>
</dbReference>
<evidence type="ECO:0000313" key="5">
    <source>
        <dbReference type="Proteomes" id="UP000030651"/>
    </source>
</evidence>
<dbReference type="SUPFAM" id="SSF51735">
    <property type="entry name" value="NAD(P)-binding Rossmann-fold domains"/>
    <property type="match status" value="1"/>
</dbReference>
<accession>W3X3U8</accession>
<evidence type="ECO:0000256" key="3">
    <source>
        <dbReference type="ARBA" id="ARBA00023002"/>
    </source>
</evidence>
<dbReference type="Gene3D" id="3.40.50.720">
    <property type="entry name" value="NAD(P)-binding Rossmann-like Domain"/>
    <property type="match status" value="1"/>
</dbReference>
<dbReference type="OMA" id="MPYTASK"/>
<dbReference type="OrthoDB" id="47007at2759"/>
<dbReference type="PANTHER" id="PTHR24321:SF12">
    <property type="entry name" value="SHORT-CHAIN DEHYDROGENASE_REDUCTASE FAMILY, PUTATIVE (AFU_ORTHOLOGUE AFUA_5G14340)-RELATED"/>
    <property type="match status" value="1"/>
</dbReference>
<dbReference type="EMBL" id="KI912113">
    <property type="protein sequence ID" value="ETS80725.1"/>
    <property type="molecule type" value="Genomic_DNA"/>
</dbReference>
<sequence>MASKLTLDGGIALVTGAASGIGKETAIAFAEAGAKGVVFADINDEGARAAAEESRQYAKHAGYRALAIKVDVTDAKSVQDLVASAVKDFERIDYAVNSAGIDLENYSSFTPAVDLDAFSKISDTNIAGAVRFVRAVTAAMAQQEPLTYTGRHGTRSLGRGSIVLLGSTNSLIGAPGMIGYTTAKHAVIGIMRSAAVDALALKSAIRVNAVCPAWVDTPMVQVAAEKNPMLKYAISNITPLNRAATVDEVADYIVFVSSPSGSFINGTALPIDAGLTLPSPPPLPPS</sequence>
<dbReference type="AlphaFoldDB" id="W3X3U8"/>
<dbReference type="Pfam" id="PF13561">
    <property type="entry name" value="adh_short_C2"/>
    <property type="match status" value="1"/>
</dbReference>
<dbReference type="InParanoid" id="W3X3U8"/>
<organism evidence="4 5">
    <name type="scientific">Pestalotiopsis fici (strain W106-1 / CGMCC3.15140)</name>
    <dbReference type="NCBI Taxonomy" id="1229662"/>
    <lineage>
        <taxon>Eukaryota</taxon>
        <taxon>Fungi</taxon>
        <taxon>Dikarya</taxon>
        <taxon>Ascomycota</taxon>
        <taxon>Pezizomycotina</taxon>
        <taxon>Sordariomycetes</taxon>
        <taxon>Xylariomycetidae</taxon>
        <taxon>Amphisphaeriales</taxon>
        <taxon>Sporocadaceae</taxon>
        <taxon>Pestalotiopsis</taxon>
    </lineage>
</organism>
<dbReference type="PROSITE" id="PS00061">
    <property type="entry name" value="ADH_SHORT"/>
    <property type="match status" value="1"/>
</dbReference>
<dbReference type="PRINTS" id="PR00080">
    <property type="entry name" value="SDRFAMILY"/>
</dbReference>
<dbReference type="KEGG" id="pfy:PFICI_08254"/>
<comment type="similarity">
    <text evidence="1">Belongs to the short-chain dehydrogenases/reductases (SDR) family.</text>
</comment>
<dbReference type="Proteomes" id="UP000030651">
    <property type="component" value="Unassembled WGS sequence"/>
</dbReference>
<proteinExistence type="inferred from homology"/>
<dbReference type="PRINTS" id="PR00081">
    <property type="entry name" value="GDHRDH"/>
</dbReference>
<dbReference type="CDD" id="cd05233">
    <property type="entry name" value="SDR_c"/>
    <property type="match status" value="1"/>
</dbReference>
<dbReference type="InterPro" id="IPR002347">
    <property type="entry name" value="SDR_fam"/>
</dbReference>
<protein>
    <submittedName>
        <fullName evidence="4">Uncharacterized protein</fullName>
    </submittedName>
</protein>
<dbReference type="eggNOG" id="KOG0725">
    <property type="taxonomic scope" value="Eukaryota"/>
</dbReference>
<dbReference type="RefSeq" id="XP_007835026.1">
    <property type="nucleotide sequence ID" value="XM_007836835.1"/>
</dbReference>
<dbReference type="FunFam" id="3.40.50.720:FF:000084">
    <property type="entry name" value="Short-chain dehydrogenase reductase"/>
    <property type="match status" value="1"/>
</dbReference>
<evidence type="ECO:0000256" key="1">
    <source>
        <dbReference type="ARBA" id="ARBA00006484"/>
    </source>
</evidence>
<name>W3X3U8_PESFW</name>
<gene>
    <name evidence="4" type="ORF">PFICI_08254</name>
</gene>
<keyword evidence="3" id="KW-0560">Oxidoreductase</keyword>
<reference evidence="5" key="1">
    <citation type="journal article" date="2015" name="BMC Genomics">
        <title>Genomic and transcriptomic analysis of the endophytic fungus Pestalotiopsis fici reveals its lifestyle and high potential for synthesis of natural products.</title>
        <authorList>
            <person name="Wang X."/>
            <person name="Zhang X."/>
            <person name="Liu L."/>
            <person name="Xiang M."/>
            <person name="Wang W."/>
            <person name="Sun X."/>
            <person name="Che Y."/>
            <person name="Guo L."/>
            <person name="Liu G."/>
            <person name="Guo L."/>
            <person name="Wang C."/>
            <person name="Yin W.B."/>
            <person name="Stadler M."/>
            <person name="Zhang X."/>
            <person name="Liu X."/>
        </authorList>
    </citation>
    <scope>NUCLEOTIDE SEQUENCE [LARGE SCALE GENOMIC DNA]</scope>
    <source>
        <strain evidence="5">W106-1 / CGMCC3.15140</strain>
    </source>
</reference>
<dbReference type="InterPro" id="IPR020904">
    <property type="entry name" value="Sc_DH/Rdtase_CS"/>
</dbReference>
<evidence type="ECO:0000256" key="2">
    <source>
        <dbReference type="ARBA" id="ARBA00022857"/>
    </source>
</evidence>
<dbReference type="InterPro" id="IPR036291">
    <property type="entry name" value="NAD(P)-bd_dom_sf"/>
</dbReference>